<organism evidence="3 4">
    <name type="scientific">Muricaecibacterium torontonense</name>
    <dbReference type="NCBI Taxonomy" id="3032871"/>
    <lineage>
        <taxon>Bacteria</taxon>
        <taxon>Bacillati</taxon>
        <taxon>Actinomycetota</taxon>
        <taxon>Coriobacteriia</taxon>
        <taxon>Coriobacteriales</taxon>
        <taxon>Atopobiaceae</taxon>
        <taxon>Muricaecibacterium</taxon>
    </lineage>
</organism>
<dbReference type="GO" id="GO:0006281">
    <property type="term" value="P:DNA repair"/>
    <property type="evidence" value="ECO:0007669"/>
    <property type="project" value="InterPro"/>
</dbReference>
<evidence type="ECO:0000313" key="3">
    <source>
        <dbReference type="EMBL" id="TGY63329.1"/>
    </source>
</evidence>
<dbReference type="OrthoDB" id="9763659at2"/>
<reference evidence="3 4" key="1">
    <citation type="submission" date="2019-04" db="EMBL/GenBank/DDBJ databases">
        <title>Microbes associate with the intestines of laboratory mice.</title>
        <authorList>
            <person name="Navarre W."/>
            <person name="Wong E."/>
            <person name="Huang K."/>
            <person name="Tropini C."/>
            <person name="Ng K."/>
            <person name="Yu B."/>
        </authorList>
    </citation>
    <scope>NUCLEOTIDE SEQUENCE [LARGE SCALE GENOMIC DNA]</scope>
    <source>
        <strain evidence="3 4">NM07_P-09</strain>
    </source>
</reference>
<accession>A0A4S2F2Z1</accession>
<name>A0A4S2F2Z1_9ACTN</name>
<feature type="region of interest" description="Disordered" evidence="1">
    <location>
        <begin position="439"/>
        <end position="496"/>
    </location>
</feature>
<keyword evidence="4" id="KW-1185">Reference proteome</keyword>
<evidence type="ECO:0000313" key="4">
    <source>
        <dbReference type="Proteomes" id="UP000310263"/>
    </source>
</evidence>
<evidence type="ECO:0000256" key="1">
    <source>
        <dbReference type="SAM" id="MobiDB-lite"/>
    </source>
</evidence>
<comment type="caution">
    <text evidence="3">The sequence shown here is derived from an EMBL/GenBank/DDBJ whole genome shotgun (WGS) entry which is preliminary data.</text>
</comment>
<dbReference type="InterPro" id="IPR051055">
    <property type="entry name" value="PIF1_helicase"/>
</dbReference>
<dbReference type="PANTHER" id="PTHR47642:SF5">
    <property type="entry name" value="ATP-DEPENDENT DNA HELICASE"/>
    <property type="match status" value="1"/>
</dbReference>
<dbReference type="InterPro" id="IPR010285">
    <property type="entry name" value="DNA_helicase_pif1-like_DEAD"/>
</dbReference>
<dbReference type="InterPro" id="IPR003593">
    <property type="entry name" value="AAA+_ATPase"/>
</dbReference>
<dbReference type="SMART" id="SM00382">
    <property type="entry name" value="AAA"/>
    <property type="match status" value="1"/>
</dbReference>
<dbReference type="Gene3D" id="2.30.30.940">
    <property type="match status" value="1"/>
</dbReference>
<sequence length="496" mass="54995">MPVRGGRQVAEKASEKRACADAEQQAAIDAILSGENVFLTGGAGCGKSFVIEEALRLLRKKRRNVVVCAPTGIAALNVGGTTVHRAFKLGLGVQGRGTRLRVREPISQADVIIIDEISMLRCDLFDAVSTIMRKVRPRPQLVVVGDFSQLPPVVAGDDEAHLKDEYGMLYHGPFAFQGRRWQEWDFHPFILRDHHRQADPSFLDALTAIRKGDPSACQWISQHACDEYIEGAPYIASTNRVVDRINSRRLSELSGKAHTFKARTTGSFGSVHPVDETITLKRGARVVCCKNDPDDAFVNGSIGTVIGFPADGQVRVELDSGDTVTVEAMKWSALDYEEDEEGGLREVEKGTYTQIPLRLAWAMTIHKTQGLTLDSMNLDPHCFEKGQLYVALSRVRSVSDLYLTCPIDPTWLMVDPEVRAFTRQVWNISQSWDPEAHAYKTQWREPEKKLGTATSTQRSVRNKESRERSKVSQPKAFGAGRTGPASKAKARTPHSD</sequence>
<dbReference type="CDD" id="cd18809">
    <property type="entry name" value="SF1_C_RecD"/>
    <property type="match status" value="1"/>
</dbReference>
<dbReference type="GO" id="GO:0003678">
    <property type="term" value="F:DNA helicase activity"/>
    <property type="evidence" value="ECO:0007669"/>
    <property type="project" value="InterPro"/>
</dbReference>
<dbReference type="GO" id="GO:0000723">
    <property type="term" value="P:telomere maintenance"/>
    <property type="evidence" value="ECO:0007669"/>
    <property type="project" value="InterPro"/>
</dbReference>
<protein>
    <recommendedName>
        <fullName evidence="2">AAA+ ATPase domain-containing protein</fullName>
    </recommendedName>
</protein>
<gene>
    <name evidence="3" type="ORF">E5334_02180</name>
</gene>
<dbReference type="AlphaFoldDB" id="A0A4S2F2Z1"/>
<dbReference type="Proteomes" id="UP000310263">
    <property type="component" value="Unassembled WGS sequence"/>
</dbReference>
<dbReference type="Gene3D" id="3.40.50.300">
    <property type="entry name" value="P-loop containing nucleotide triphosphate hydrolases"/>
    <property type="match status" value="2"/>
</dbReference>
<dbReference type="InterPro" id="IPR027417">
    <property type="entry name" value="P-loop_NTPase"/>
</dbReference>
<feature type="compositionally biased region" description="Basic and acidic residues" evidence="1">
    <location>
        <begin position="461"/>
        <end position="470"/>
    </location>
</feature>
<dbReference type="PANTHER" id="PTHR47642">
    <property type="entry name" value="ATP-DEPENDENT DNA HELICASE"/>
    <property type="match status" value="1"/>
</dbReference>
<dbReference type="EMBL" id="SRYE01000001">
    <property type="protein sequence ID" value="TGY63329.1"/>
    <property type="molecule type" value="Genomic_DNA"/>
</dbReference>
<evidence type="ECO:0000259" key="2">
    <source>
        <dbReference type="SMART" id="SM00382"/>
    </source>
</evidence>
<proteinExistence type="predicted"/>
<feature type="domain" description="AAA+ ATPase" evidence="2">
    <location>
        <begin position="33"/>
        <end position="312"/>
    </location>
</feature>
<dbReference type="SUPFAM" id="SSF52540">
    <property type="entry name" value="P-loop containing nucleoside triphosphate hydrolases"/>
    <property type="match status" value="2"/>
</dbReference>
<dbReference type="Pfam" id="PF05970">
    <property type="entry name" value="PIF1"/>
    <property type="match status" value="1"/>
</dbReference>
<feature type="compositionally biased region" description="Basic and acidic residues" evidence="1">
    <location>
        <begin position="439"/>
        <end position="450"/>
    </location>
</feature>